<evidence type="ECO:0000313" key="8">
    <source>
        <dbReference type="Proteomes" id="UP000623542"/>
    </source>
</evidence>
<dbReference type="GO" id="GO:0016197">
    <property type="term" value="P:endosomal transport"/>
    <property type="evidence" value="ECO:0007669"/>
    <property type="project" value="TreeGrafter"/>
</dbReference>
<comment type="caution">
    <text evidence="7">The sequence shown here is derived from an EMBL/GenBank/DDBJ whole genome shotgun (WGS) entry which is preliminary data.</text>
</comment>
<dbReference type="OrthoDB" id="5872154at2759"/>
<dbReference type="GO" id="GO:0006622">
    <property type="term" value="P:protein targeting to lysosome"/>
    <property type="evidence" value="ECO:0007669"/>
    <property type="project" value="TreeGrafter"/>
</dbReference>
<feature type="non-terminal residue" evidence="7">
    <location>
        <position position="476"/>
    </location>
</feature>
<evidence type="ECO:0000256" key="2">
    <source>
        <dbReference type="ARBA" id="ARBA00022771"/>
    </source>
</evidence>
<name>A0A851UNQ0_9PASS</name>
<feature type="compositionally biased region" description="Low complexity" evidence="5">
    <location>
        <begin position="374"/>
        <end position="389"/>
    </location>
</feature>
<dbReference type="PANTHER" id="PTHR46319:SF1">
    <property type="entry name" value="ZINC FINGER FYVE DOMAIN-CONTAINING PROTEIN 16"/>
    <property type="match status" value="1"/>
</dbReference>
<dbReference type="InterPro" id="IPR017455">
    <property type="entry name" value="Znf_FYVE-rel"/>
</dbReference>
<feature type="compositionally biased region" description="Basic and acidic residues" evidence="5">
    <location>
        <begin position="149"/>
        <end position="163"/>
    </location>
</feature>
<dbReference type="EMBL" id="WBNG01000892">
    <property type="protein sequence ID" value="NXD29073.1"/>
    <property type="molecule type" value="Genomic_DNA"/>
</dbReference>
<evidence type="ECO:0000259" key="6">
    <source>
        <dbReference type="PROSITE" id="PS50178"/>
    </source>
</evidence>
<proteinExistence type="predicted"/>
<feature type="non-terminal residue" evidence="7">
    <location>
        <position position="1"/>
    </location>
</feature>
<dbReference type="SUPFAM" id="SSF57903">
    <property type="entry name" value="FYVE/PHD zinc finger"/>
    <property type="match status" value="1"/>
</dbReference>
<dbReference type="InterPro" id="IPR011011">
    <property type="entry name" value="Znf_FYVE_PHD"/>
</dbReference>
<dbReference type="Pfam" id="PF01363">
    <property type="entry name" value="FYVE"/>
    <property type="match status" value="1"/>
</dbReference>
<feature type="region of interest" description="Disordered" evidence="5">
    <location>
        <begin position="293"/>
        <end position="316"/>
    </location>
</feature>
<evidence type="ECO:0000256" key="5">
    <source>
        <dbReference type="SAM" id="MobiDB-lite"/>
    </source>
</evidence>
<dbReference type="GO" id="GO:0031901">
    <property type="term" value="C:early endosome membrane"/>
    <property type="evidence" value="ECO:0007669"/>
    <property type="project" value="TreeGrafter"/>
</dbReference>
<feature type="compositionally biased region" description="Polar residues" evidence="5">
    <location>
        <begin position="54"/>
        <end position="68"/>
    </location>
</feature>
<keyword evidence="1" id="KW-0479">Metal-binding</keyword>
<dbReference type="SMART" id="SM00064">
    <property type="entry name" value="FYVE"/>
    <property type="match status" value="1"/>
</dbReference>
<accession>A0A851UNQ0</accession>
<evidence type="ECO:0000256" key="1">
    <source>
        <dbReference type="ARBA" id="ARBA00022723"/>
    </source>
</evidence>
<dbReference type="InterPro" id="IPR000306">
    <property type="entry name" value="Znf_FYVE"/>
</dbReference>
<feature type="region of interest" description="Disordered" evidence="5">
    <location>
        <begin position="372"/>
        <end position="403"/>
    </location>
</feature>
<feature type="region of interest" description="Disordered" evidence="5">
    <location>
        <begin position="25"/>
        <end position="68"/>
    </location>
</feature>
<dbReference type="InterPro" id="IPR013083">
    <property type="entry name" value="Znf_RING/FYVE/PHD"/>
</dbReference>
<reference evidence="7" key="1">
    <citation type="submission" date="2019-09" db="EMBL/GenBank/DDBJ databases">
        <title>Bird 10,000 Genomes (B10K) Project - Family phase.</title>
        <authorList>
            <person name="Zhang G."/>
        </authorList>
    </citation>
    <scope>NUCLEOTIDE SEQUENCE</scope>
    <source>
        <strain evidence="7">B10K-IZCAS-20218</strain>
        <tissue evidence="7">Blood</tissue>
    </source>
</reference>
<feature type="region of interest" description="Disordered" evidence="5">
    <location>
        <begin position="116"/>
        <end position="172"/>
    </location>
</feature>
<feature type="domain" description="FYVE-type" evidence="6">
    <location>
        <begin position="414"/>
        <end position="472"/>
    </location>
</feature>
<organism evidence="7 8">
    <name type="scientific">Elachura formosa</name>
    <name type="common">spotted wren-babbler</name>
    <dbReference type="NCBI Taxonomy" id="1463973"/>
    <lineage>
        <taxon>Eukaryota</taxon>
        <taxon>Metazoa</taxon>
        <taxon>Chordata</taxon>
        <taxon>Craniata</taxon>
        <taxon>Vertebrata</taxon>
        <taxon>Euteleostomi</taxon>
        <taxon>Archelosauria</taxon>
        <taxon>Archosauria</taxon>
        <taxon>Dinosauria</taxon>
        <taxon>Saurischia</taxon>
        <taxon>Theropoda</taxon>
        <taxon>Coelurosauria</taxon>
        <taxon>Aves</taxon>
        <taxon>Neognathae</taxon>
        <taxon>Neoaves</taxon>
        <taxon>Telluraves</taxon>
        <taxon>Australaves</taxon>
        <taxon>Passeriformes</taxon>
        <taxon>Elachuridae</taxon>
        <taxon>Elachura</taxon>
    </lineage>
</organism>
<dbReference type="Proteomes" id="UP000623542">
    <property type="component" value="Unassembled WGS sequence"/>
</dbReference>
<feature type="region of interest" description="Disordered" evidence="5">
    <location>
        <begin position="333"/>
        <end position="360"/>
    </location>
</feature>
<gene>
    <name evidence="7" type="primary">Zfyve16_1</name>
    <name evidence="7" type="ORF">ELAFOR_R15401</name>
</gene>
<dbReference type="AlphaFoldDB" id="A0A851UNQ0"/>
<sequence>ADPVPTGLLQRHQWCSSSSTALPENRVLADSSGHTGAEEDSGKKGVEDNVGSEELNSSEIASRDSSLCMSAGDAQSSLSCLSLPATTCGSLAVTEEKANPLPQNAVAEVISDTVTAPAGQSETPLPDRQPCEDISGHEQEDLSEITESTAEKNSDTGKFRSDNGTDDSDSQQIKASTSAFLDLGAEPCGAGVEAVCGESIHSATDDFAVEENPLEVDILISDAELDDFLYGQSLQSSVLKPSDSGANFMEADGENLADLHNLDFTEVNEELMQAKVEEIGSINSNLEASIADAEREAAGEVSTSHAQGVTESGSGALDSHVCIKDARPKHLLDLPQGAAGQKQQNRTNDLEGENQESVSVTPGALLLDTSARVGSSSDAGDSSAAAAGSQTSEGTEPRAAPAALSWKQPLWVPDSEAPKCMSCQAKFTFTRRRHHCRACGKVFCGNCCKRKCKLQYMEKEARVCTGCYDDINKGKE</sequence>
<dbReference type="CDD" id="cd15729">
    <property type="entry name" value="FYVE_endofin"/>
    <property type="match status" value="1"/>
</dbReference>
<evidence type="ECO:0000256" key="3">
    <source>
        <dbReference type="ARBA" id="ARBA00022833"/>
    </source>
</evidence>
<keyword evidence="2 4" id="KW-0863">Zinc-finger</keyword>
<dbReference type="PROSITE" id="PS50178">
    <property type="entry name" value="ZF_FYVE"/>
    <property type="match status" value="1"/>
</dbReference>
<dbReference type="Gene3D" id="3.30.40.10">
    <property type="entry name" value="Zinc/RING finger domain, C3HC4 (zinc finger)"/>
    <property type="match status" value="1"/>
</dbReference>
<feature type="compositionally biased region" description="Basic and acidic residues" evidence="5">
    <location>
        <begin position="129"/>
        <end position="140"/>
    </location>
</feature>
<feature type="compositionally biased region" description="Polar residues" evidence="5">
    <location>
        <begin position="301"/>
        <end position="313"/>
    </location>
</feature>
<dbReference type="FunFam" id="3.30.40.10:FF:000084">
    <property type="entry name" value="Zinc finger, FYVE domain-containing 9b"/>
    <property type="match status" value="1"/>
</dbReference>
<evidence type="ECO:0000313" key="7">
    <source>
        <dbReference type="EMBL" id="NXD29073.1"/>
    </source>
</evidence>
<keyword evidence="3" id="KW-0862">Zinc</keyword>
<dbReference type="GO" id="GO:0008270">
    <property type="term" value="F:zinc ion binding"/>
    <property type="evidence" value="ECO:0007669"/>
    <property type="project" value="UniProtKB-KW"/>
</dbReference>
<dbReference type="PANTHER" id="PTHR46319">
    <property type="entry name" value="ZINC FINGER FYVE DOMAIN-CONTAINING PROTEIN"/>
    <property type="match status" value="1"/>
</dbReference>
<feature type="compositionally biased region" description="Basic and acidic residues" evidence="5">
    <location>
        <begin position="36"/>
        <end position="47"/>
    </location>
</feature>
<protein>
    <submittedName>
        <fullName evidence="7">ZFY16 protein</fullName>
    </submittedName>
</protein>
<evidence type="ECO:0000256" key="4">
    <source>
        <dbReference type="PROSITE-ProRule" id="PRU00091"/>
    </source>
</evidence>
<keyword evidence="8" id="KW-1185">Reference proteome</keyword>